<evidence type="ECO:0000259" key="4">
    <source>
        <dbReference type="Pfam" id="PF03816"/>
    </source>
</evidence>
<feature type="domain" description="Cell envelope-related transcriptional attenuator" evidence="4">
    <location>
        <begin position="255"/>
        <end position="420"/>
    </location>
</feature>
<comment type="caution">
    <text evidence="6">The sequence shown here is derived from an EMBL/GenBank/DDBJ whole genome shotgun (WGS) entry which is preliminary data.</text>
</comment>
<dbReference type="InterPro" id="IPR004474">
    <property type="entry name" value="LytR_CpsA_psr"/>
</dbReference>
<feature type="compositionally biased region" description="Polar residues" evidence="2">
    <location>
        <begin position="508"/>
        <end position="534"/>
    </location>
</feature>
<feature type="domain" description="LytR/CpsA/Psr regulator C-terminal" evidence="5">
    <location>
        <begin position="567"/>
        <end position="651"/>
    </location>
</feature>
<evidence type="ECO:0000259" key="5">
    <source>
        <dbReference type="Pfam" id="PF13399"/>
    </source>
</evidence>
<evidence type="ECO:0000313" key="7">
    <source>
        <dbReference type="Proteomes" id="UP000253495"/>
    </source>
</evidence>
<evidence type="ECO:0000313" key="6">
    <source>
        <dbReference type="EMBL" id="RCW47029.1"/>
    </source>
</evidence>
<keyword evidence="3" id="KW-0812">Transmembrane</keyword>
<feature type="transmembrane region" description="Helical" evidence="3">
    <location>
        <begin position="176"/>
        <end position="195"/>
    </location>
</feature>
<reference evidence="6 7" key="1">
    <citation type="submission" date="2018-07" db="EMBL/GenBank/DDBJ databases">
        <title>Genomic Encyclopedia of Type Strains, Phase III (KMG-III): the genomes of soil and plant-associated and newly described type strains.</title>
        <authorList>
            <person name="Whitman W."/>
        </authorList>
    </citation>
    <scope>NUCLEOTIDE SEQUENCE [LARGE SCALE GENOMIC DNA]</scope>
    <source>
        <strain evidence="6 7">CECT 8575</strain>
    </source>
</reference>
<sequence length="680" mass="72102">MPPNPLGNAPSATAPASGGRNEPADPTESVPAVDAAGNIRDEAEPGNAAMSGAVWDDEPDEQSGETGSTEQRRSGGSSGGDEDGGDERELDTEKPDPYTQAIDATLARFSAVHDQIAEEEARRRNRFGRLLGKRKEPELGQDMPFDFIEGGRNGDASRVEWKQQQRKQRTVRLGKVLAIAAAVAVFVATGVGWSAKTWVDAKFREVSALDPHSAAIRNSQMQTGDLNFLLVGSDTRAGAEADDSAGTVKSHPGARSDTTMVAHIPADRDRILIVSFPRDLEIDRPTCREWDAKTGDYSDNRLPAVNNVKFNTAYAVGGPKCTTKVVQQISGLSITNFLGINFRGFQAMVNAVGGVRICSTMPIVDSVLGTILPEAGRHTLNGQQALQYVRARHVAGDPTADYGRMERQQLFLSALLRKAMSAQVLLDPGKLTDFVNAVTSNTFGENIGTDQLIGLGRSLQGLEPGKVTFITVPTTGEANENGNEELRESDADALFRAIIEDTPIAPHQQDSGTEQSETASSARSAGTDPMTQDSLSDEAASTAPALAASAGSGALRVFPAQATQPPDVAIKVFNTTDRAGLAGRTRDKLQQVGYTVTGVGDMEQTVERTVIRHSADNAEAARILATSIPGATLVEDASAGEVLRLELGTGYEETVREPETGTPDVPDNLATVNAGKDVCG</sequence>
<evidence type="ECO:0000256" key="3">
    <source>
        <dbReference type="SAM" id="Phobius"/>
    </source>
</evidence>
<accession>A0A368W016</accession>
<dbReference type="InterPro" id="IPR027381">
    <property type="entry name" value="LytR/CpsA/Psr_C"/>
</dbReference>
<gene>
    <name evidence="6" type="ORF">DFQ14_101373</name>
</gene>
<keyword evidence="7" id="KW-1185">Reference proteome</keyword>
<comment type="similarity">
    <text evidence="1">Belongs to the LytR/CpsA/Psr (LCP) family.</text>
</comment>
<proteinExistence type="inferred from homology"/>
<protein>
    <submittedName>
        <fullName evidence="6">LytR family transcriptional attenuator</fullName>
    </submittedName>
</protein>
<evidence type="ECO:0000256" key="2">
    <source>
        <dbReference type="SAM" id="MobiDB-lite"/>
    </source>
</evidence>
<feature type="region of interest" description="Disordered" evidence="2">
    <location>
        <begin position="1"/>
        <end position="96"/>
    </location>
</feature>
<dbReference type="Pfam" id="PF03816">
    <property type="entry name" value="LytR_cpsA_psr"/>
    <property type="match status" value="1"/>
</dbReference>
<keyword evidence="3" id="KW-0472">Membrane</keyword>
<organism evidence="6 7">
    <name type="scientific">Halopolyspora algeriensis</name>
    <dbReference type="NCBI Taxonomy" id="1500506"/>
    <lineage>
        <taxon>Bacteria</taxon>
        <taxon>Bacillati</taxon>
        <taxon>Actinomycetota</taxon>
        <taxon>Actinomycetes</taxon>
        <taxon>Actinomycetes incertae sedis</taxon>
        <taxon>Halopolyspora</taxon>
    </lineage>
</organism>
<keyword evidence="3" id="KW-1133">Transmembrane helix</keyword>
<dbReference type="AlphaFoldDB" id="A0A368W016"/>
<dbReference type="EMBL" id="QPJC01000001">
    <property type="protein sequence ID" value="RCW47029.1"/>
    <property type="molecule type" value="Genomic_DNA"/>
</dbReference>
<dbReference type="PANTHER" id="PTHR33392:SF6">
    <property type="entry name" value="POLYISOPRENYL-TEICHOIC ACID--PEPTIDOGLYCAN TEICHOIC ACID TRANSFERASE TAGU"/>
    <property type="match status" value="1"/>
</dbReference>
<dbReference type="Pfam" id="PF13399">
    <property type="entry name" value="LytR_C"/>
    <property type="match status" value="1"/>
</dbReference>
<name>A0A368W016_9ACTN</name>
<dbReference type="Gene3D" id="3.30.70.2390">
    <property type="match status" value="1"/>
</dbReference>
<dbReference type="Gene3D" id="3.40.630.190">
    <property type="entry name" value="LCP protein"/>
    <property type="match status" value="1"/>
</dbReference>
<dbReference type="InterPro" id="IPR050922">
    <property type="entry name" value="LytR/CpsA/Psr_CW_biosynth"/>
</dbReference>
<feature type="region of interest" description="Disordered" evidence="2">
    <location>
        <begin position="503"/>
        <end position="543"/>
    </location>
</feature>
<dbReference type="PANTHER" id="PTHR33392">
    <property type="entry name" value="POLYISOPRENYL-TEICHOIC ACID--PEPTIDOGLYCAN TEICHOIC ACID TRANSFERASE TAGU"/>
    <property type="match status" value="1"/>
</dbReference>
<evidence type="ECO:0000256" key="1">
    <source>
        <dbReference type="ARBA" id="ARBA00006068"/>
    </source>
</evidence>
<dbReference type="NCBIfam" id="TIGR00350">
    <property type="entry name" value="lytR_cpsA_psr"/>
    <property type="match status" value="1"/>
</dbReference>
<feature type="compositionally biased region" description="Acidic residues" evidence="2">
    <location>
        <begin position="80"/>
        <end position="90"/>
    </location>
</feature>
<dbReference type="Proteomes" id="UP000253495">
    <property type="component" value="Unassembled WGS sequence"/>
</dbReference>